<accession>A0A0U5GPN8</accession>
<dbReference type="PROSITE" id="PS51857">
    <property type="entry name" value="CSD_2"/>
    <property type="match status" value="1"/>
</dbReference>
<dbReference type="Gene3D" id="2.40.50.140">
    <property type="entry name" value="Nucleic acid-binding proteins"/>
    <property type="match status" value="1"/>
</dbReference>
<protein>
    <recommendedName>
        <fullName evidence="1">CSD domain-containing protein</fullName>
    </recommendedName>
</protein>
<dbReference type="InterPro" id="IPR002059">
    <property type="entry name" value="CSP_DNA-bd"/>
</dbReference>
<dbReference type="GO" id="GO:0003676">
    <property type="term" value="F:nucleic acid binding"/>
    <property type="evidence" value="ECO:0007669"/>
    <property type="project" value="InterPro"/>
</dbReference>
<sequence length="102" mass="10859">MSAAAVSITLPVLLRTPSAPSSPVDSTPKSTPDTMSIRQFGTIEWYNEAQGFGMITSEFGGSLILRSSASIPLGTLREGMRVSYEAVQGPVLLMADQVQPEE</sequence>
<keyword evidence="3" id="KW-1185">Reference proteome</keyword>
<organism evidence="2 3">
    <name type="scientific">Aspergillus calidoustus</name>
    <dbReference type="NCBI Taxonomy" id="454130"/>
    <lineage>
        <taxon>Eukaryota</taxon>
        <taxon>Fungi</taxon>
        <taxon>Dikarya</taxon>
        <taxon>Ascomycota</taxon>
        <taxon>Pezizomycotina</taxon>
        <taxon>Eurotiomycetes</taxon>
        <taxon>Eurotiomycetidae</taxon>
        <taxon>Eurotiales</taxon>
        <taxon>Aspergillaceae</taxon>
        <taxon>Aspergillus</taxon>
        <taxon>Aspergillus subgen. Nidulantes</taxon>
    </lineage>
</organism>
<feature type="domain" description="CSD" evidence="1">
    <location>
        <begin position="38"/>
        <end position="100"/>
    </location>
</feature>
<dbReference type="OrthoDB" id="422005at2759"/>
<dbReference type="SUPFAM" id="SSF50249">
    <property type="entry name" value="Nucleic acid-binding proteins"/>
    <property type="match status" value="1"/>
</dbReference>
<dbReference type="Proteomes" id="UP000054771">
    <property type="component" value="Unassembled WGS sequence"/>
</dbReference>
<proteinExistence type="predicted"/>
<name>A0A0U5GPN8_ASPCI</name>
<evidence type="ECO:0000313" key="3">
    <source>
        <dbReference type="Proteomes" id="UP000054771"/>
    </source>
</evidence>
<reference evidence="3" key="1">
    <citation type="journal article" date="2016" name="Genome Announc.">
        <title>Draft genome sequences of fungus Aspergillus calidoustus.</title>
        <authorList>
            <person name="Horn F."/>
            <person name="Linde J."/>
            <person name="Mattern D.J."/>
            <person name="Walther G."/>
            <person name="Guthke R."/>
            <person name="Scherlach K."/>
            <person name="Martin K."/>
            <person name="Brakhage A.A."/>
            <person name="Petzke L."/>
            <person name="Valiante V."/>
        </authorList>
    </citation>
    <scope>NUCLEOTIDE SEQUENCE [LARGE SCALE GENOMIC DNA]</scope>
    <source>
        <strain evidence="3">SF006504</strain>
    </source>
</reference>
<dbReference type="EMBL" id="CDMC01000002">
    <property type="protein sequence ID" value="CEN60651.1"/>
    <property type="molecule type" value="Genomic_DNA"/>
</dbReference>
<dbReference type="OMA" id="QFGTIEW"/>
<evidence type="ECO:0000313" key="2">
    <source>
        <dbReference type="EMBL" id="CEN60651.1"/>
    </source>
</evidence>
<dbReference type="AlphaFoldDB" id="A0A0U5GPN8"/>
<dbReference type="InterPro" id="IPR012340">
    <property type="entry name" value="NA-bd_OB-fold"/>
</dbReference>
<gene>
    <name evidence="2" type="ORF">ASPCAL03086</name>
</gene>
<dbReference type="STRING" id="454130.A0A0U5GPN8"/>
<evidence type="ECO:0000259" key="1">
    <source>
        <dbReference type="PROSITE" id="PS51857"/>
    </source>
</evidence>